<keyword evidence="2" id="KW-0521">NADP</keyword>
<proteinExistence type="inferred from homology"/>
<evidence type="ECO:0000256" key="2">
    <source>
        <dbReference type="ARBA" id="ARBA00022857"/>
    </source>
</evidence>
<dbReference type="HOGENOM" id="CLU_010194_13_1_1"/>
<organism evidence="5">
    <name type="scientific">Talaromyces marneffei PM1</name>
    <dbReference type="NCBI Taxonomy" id="1077442"/>
    <lineage>
        <taxon>Eukaryota</taxon>
        <taxon>Fungi</taxon>
        <taxon>Dikarya</taxon>
        <taxon>Ascomycota</taxon>
        <taxon>Pezizomycotina</taxon>
        <taxon>Eurotiomycetes</taxon>
        <taxon>Eurotiomycetidae</taxon>
        <taxon>Eurotiales</taxon>
        <taxon>Trichocomaceae</taxon>
        <taxon>Talaromyces</taxon>
        <taxon>Talaromyces sect. Talaromyces</taxon>
    </lineage>
</organism>
<dbReference type="Gene3D" id="3.40.50.720">
    <property type="entry name" value="NAD(P)-binding Rossmann-like Domain"/>
    <property type="match status" value="1"/>
</dbReference>
<name>A0A093Y433_TALMA</name>
<dbReference type="PRINTS" id="PR00080">
    <property type="entry name" value="SDRFAMILY"/>
</dbReference>
<dbReference type="PROSITE" id="PS00061">
    <property type="entry name" value="ADH_SHORT"/>
    <property type="match status" value="1"/>
</dbReference>
<reference evidence="5" key="1">
    <citation type="journal article" date="2014" name="PLoS Genet.">
        <title>Signature Gene Expression Reveals Novel Clues to the Molecular Mechanisms of Dimorphic Transition in Penicillium marneffei.</title>
        <authorList>
            <person name="Yang E."/>
            <person name="Wang G."/>
            <person name="Cai J."/>
            <person name="Woo P.C."/>
            <person name="Lau S.K."/>
            <person name="Yuen K.-Y."/>
            <person name="Chow W.-N."/>
            <person name="Lin X."/>
        </authorList>
    </citation>
    <scope>NUCLEOTIDE SEQUENCE [LARGE SCALE GENOMIC DNA]</scope>
    <source>
        <strain evidence="5">PM1</strain>
    </source>
</reference>
<dbReference type="AlphaFoldDB" id="A0A093Y433"/>
<evidence type="ECO:0000256" key="1">
    <source>
        <dbReference type="ARBA" id="ARBA00006484"/>
    </source>
</evidence>
<dbReference type="PRINTS" id="PR00081">
    <property type="entry name" value="GDHRDH"/>
</dbReference>
<evidence type="ECO:0000313" key="5">
    <source>
        <dbReference type="EMBL" id="KFX52258.1"/>
    </source>
</evidence>
<dbReference type="PANTHER" id="PTHR44229">
    <property type="entry name" value="15-HYDROXYPROSTAGLANDIN DEHYDROGENASE [NAD(+)]"/>
    <property type="match status" value="1"/>
</dbReference>
<dbReference type="SUPFAM" id="SSF51735">
    <property type="entry name" value="NAD(P)-binding Rossmann-fold domains"/>
    <property type="match status" value="1"/>
</dbReference>
<keyword evidence="3" id="KW-0560">Oxidoreductase</keyword>
<dbReference type="EMBL" id="JPOX01000003">
    <property type="protein sequence ID" value="KFX52258.1"/>
    <property type="molecule type" value="Genomic_DNA"/>
</dbReference>
<dbReference type="eggNOG" id="KOG0725">
    <property type="taxonomic scope" value="Eukaryota"/>
</dbReference>
<evidence type="ECO:0000256" key="4">
    <source>
        <dbReference type="RuleBase" id="RU000363"/>
    </source>
</evidence>
<gene>
    <name evidence="5" type="ORF">GQ26_0031750</name>
</gene>
<dbReference type="InterPro" id="IPR020904">
    <property type="entry name" value="Sc_DH/Rdtase_CS"/>
</dbReference>
<dbReference type="PANTHER" id="PTHR44229:SF4">
    <property type="entry name" value="15-HYDROXYPROSTAGLANDIN DEHYDROGENASE [NAD(+)]"/>
    <property type="match status" value="1"/>
</dbReference>
<evidence type="ECO:0000256" key="3">
    <source>
        <dbReference type="ARBA" id="ARBA00023002"/>
    </source>
</evidence>
<protein>
    <submittedName>
        <fullName evidence="5">Short-chain dehydrogenase reductase 2a</fullName>
    </submittedName>
</protein>
<dbReference type="Pfam" id="PF00106">
    <property type="entry name" value="adh_short"/>
    <property type="match status" value="1"/>
</dbReference>
<comment type="similarity">
    <text evidence="1 4">Belongs to the short-chain dehydrogenases/reductases (SDR) family.</text>
</comment>
<comment type="caution">
    <text evidence="5">The sequence shown here is derived from an EMBL/GenBank/DDBJ whole genome shotgun (WGS) entry which is preliminary data.</text>
</comment>
<dbReference type="InterPro" id="IPR036291">
    <property type="entry name" value="NAD(P)-bd_dom_sf"/>
</dbReference>
<dbReference type="GO" id="GO:0005737">
    <property type="term" value="C:cytoplasm"/>
    <property type="evidence" value="ECO:0007669"/>
    <property type="project" value="TreeGrafter"/>
</dbReference>
<dbReference type="InterPro" id="IPR002347">
    <property type="entry name" value="SDR_fam"/>
</dbReference>
<sequence length="318" mass="34410">MSLITPNQSLFSSSLNGLVVVLTGGAQGVGQSVVEKLHSAGAKIIFGDVDDTLATKLASTLNSSDGSERVHFVHCDTSNYANQLNLFQTAYKLYNRIDIVIANAGIAIHKDPFIPEHESDESILSPPNLAEVDVNLKGPLYTSRLGLHYLRKNNSASKGDIVLVSSIAGFKECEGLTTYTASKHGVIGLMRGLALQGEKEGIRINTVCPWMTKTRMVTGIEQGWYNLGLPSNEPEDVANAILICATANRSTQPDGQQHEGAALPFSGKIVWVGGGKSFEIEDRLQALEPEWLGKENSEVLKRGQEYLHSGKTSWDTSK</sequence>
<dbReference type="GO" id="GO:0016616">
    <property type="term" value="F:oxidoreductase activity, acting on the CH-OH group of donors, NAD or NADP as acceptor"/>
    <property type="evidence" value="ECO:0007669"/>
    <property type="project" value="TreeGrafter"/>
</dbReference>
<accession>A0A093Y433</accession>